<dbReference type="Proteomes" id="UP000290106">
    <property type="component" value="Unassembled WGS sequence"/>
</dbReference>
<dbReference type="InterPro" id="IPR050406">
    <property type="entry name" value="FGGY_Carb_Kinase"/>
</dbReference>
<keyword evidence="3 8" id="KW-0808">Transferase</keyword>
<dbReference type="InterPro" id="IPR006000">
    <property type="entry name" value="Xylulokinase"/>
</dbReference>
<dbReference type="PROSITE" id="PS00445">
    <property type="entry name" value="FGGY_KINASES_2"/>
    <property type="match status" value="1"/>
</dbReference>
<evidence type="ECO:0000256" key="1">
    <source>
        <dbReference type="ARBA" id="ARBA00009156"/>
    </source>
</evidence>
<evidence type="ECO:0000313" key="13">
    <source>
        <dbReference type="EMBL" id="RXS75297.1"/>
    </source>
</evidence>
<keyword evidence="5 8" id="KW-0418">Kinase</keyword>
<sequence length="490" mass="53549">MKYYIGVDLGTSAVKLLLMDQEGQVVNIVSREYPLSFPHPGWSEQNPEDWWEQSKEGIKELISKIDATEVAGISFGGQMHGLVILDENDQVIRPAILWNDGRTTKETDYLNQVIGKEKLSEYTANIAFAGFTAPKILWVKENEPENFAKICKIMLPKDYLAYCLTGVHCCDYSDASGMLLLDVKNKCWSEQMLEICGVSREQMPGLFESYEKVGTLKPEVAKELGLPETCLVAAGAGDNAAAAVGTGTVGDGQCNVSLGTSGTIFISSENFGVDPHNALHAFAHADGHYHLMGCMLSAASCNRWWMDTIIGTKDYGKEQEAIENLGENHVFFLPYLMGERSPHNDPQARGTFIGMSMDTSRADMTQAVLEGVAFAIRDSFEVAKSLGIHIERTKICGGGAKSPLWRKIIANVLNIKVDRIASEEGPALGGAMLAAVADGTFASVEAAAAKIVKVVETVEPDPEIAKKYETQYRKFVQIYPTVKALFPKLS</sequence>
<feature type="domain" description="Carbohydrate kinase FGGY C-terminal" evidence="12">
    <location>
        <begin position="255"/>
        <end position="437"/>
    </location>
</feature>
<dbReference type="InterPro" id="IPR018485">
    <property type="entry name" value="FGGY_C"/>
</dbReference>
<evidence type="ECO:0000259" key="11">
    <source>
        <dbReference type="Pfam" id="PF00370"/>
    </source>
</evidence>
<dbReference type="EC" id="2.7.1.17" evidence="8 10"/>
<dbReference type="GO" id="GO:0042732">
    <property type="term" value="P:D-xylose metabolic process"/>
    <property type="evidence" value="ECO:0007669"/>
    <property type="project" value="UniProtKB-KW"/>
</dbReference>
<dbReference type="AlphaFoldDB" id="A0A4Q1RHY8"/>
<keyword evidence="7 8" id="KW-0119">Carbohydrate metabolism</keyword>
<evidence type="ECO:0000313" key="14">
    <source>
        <dbReference type="Proteomes" id="UP000290106"/>
    </source>
</evidence>
<dbReference type="SUPFAM" id="SSF53067">
    <property type="entry name" value="Actin-like ATPase domain"/>
    <property type="match status" value="2"/>
</dbReference>
<dbReference type="InterPro" id="IPR018483">
    <property type="entry name" value="Carb_kinase_FGGY_CS"/>
</dbReference>
<reference evidence="13 14" key="1">
    <citation type="submission" date="2019-01" db="EMBL/GenBank/DDBJ databases">
        <title>Blautia sp. nov. KGMB01111 isolated human feces.</title>
        <authorList>
            <person name="Park J.-E."/>
            <person name="Kim J.-S."/>
            <person name="Park S.-H."/>
        </authorList>
    </citation>
    <scope>NUCLEOTIDE SEQUENCE [LARGE SCALE GENOMIC DNA]</scope>
    <source>
        <strain evidence="13 14">KGMB01111</strain>
    </source>
</reference>
<dbReference type="PANTHER" id="PTHR43095:SF5">
    <property type="entry name" value="XYLULOSE KINASE"/>
    <property type="match status" value="1"/>
</dbReference>
<comment type="function">
    <text evidence="8">Catalyzes the phosphorylation of D-xylulose to D-xylulose 5-phosphate.</text>
</comment>
<evidence type="ECO:0000256" key="8">
    <source>
        <dbReference type="HAMAP-Rule" id="MF_02220"/>
    </source>
</evidence>
<dbReference type="Gene3D" id="3.30.420.40">
    <property type="match status" value="2"/>
</dbReference>
<dbReference type="PIRSF" id="PIRSF000538">
    <property type="entry name" value="GlpK"/>
    <property type="match status" value="1"/>
</dbReference>
<evidence type="ECO:0000256" key="6">
    <source>
        <dbReference type="ARBA" id="ARBA00022840"/>
    </source>
</evidence>
<dbReference type="GO" id="GO:0005998">
    <property type="term" value="P:xylulose catabolic process"/>
    <property type="evidence" value="ECO:0007669"/>
    <property type="project" value="UniProtKB-UniRule"/>
</dbReference>
<evidence type="ECO:0000256" key="9">
    <source>
        <dbReference type="RuleBase" id="RU003733"/>
    </source>
</evidence>
<feature type="binding site" evidence="8">
    <location>
        <begin position="79"/>
        <end position="80"/>
    </location>
    <ligand>
        <name>substrate</name>
    </ligand>
</feature>
<dbReference type="InterPro" id="IPR043129">
    <property type="entry name" value="ATPase_NBD"/>
</dbReference>
<organism evidence="13 14">
    <name type="scientific">Blautia faecicola</name>
    <dbReference type="NCBI Taxonomy" id="2509240"/>
    <lineage>
        <taxon>Bacteria</taxon>
        <taxon>Bacillati</taxon>
        <taxon>Bacillota</taxon>
        <taxon>Clostridia</taxon>
        <taxon>Lachnospirales</taxon>
        <taxon>Lachnospiraceae</taxon>
        <taxon>Blautia</taxon>
    </lineage>
</organism>
<dbReference type="GO" id="GO:0005524">
    <property type="term" value="F:ATP binding"/>
    <property type="evidence" value="ECO:0007669"/>
    <property type="project" value="UniProtKB-UniRule"/>
</dbReference>
<feature type="domain" description="Carbohydrate kinase FGGY N-terminal" evidence="11">
    <location>
        <begin position="3"/>
        <end position="245"/>
    </location>
</feature>
<evidence type="ECO:0000259" key="12">
    <source>
        <dbReference type="Pfam" id="PF02782"/>
    </source>
</evidence>
<keyword evidence="2 8" id="KW-0859">Xylose metabolism</keyword>
<evidence type="ECO:0000256" key="10">
    <source>
        <dbReference type="RuleBase" id="RU364073"/>
    </source>
</evidence>
<dbReference type="Pfam" id="PF02782">
    <property type="entry name" value="FGGY_C"/>
    <property type="match status" value="1"/>
</dbReference>
<dbReference type="NCBIfam" id="TIGR01312">
    <property type="entry name" value="XylB"/>
    <property type="match status" value="1"/>
</dbReference>
<evidence type="ECO:0000256" key="2">
    <source>
        <dbReference type="ARBA" id="ARBA00022629"/>
    </source>
</evidence>
<evidence type="ECO:0000256" key="4">
    <source>
        <dbReference type="ARBA" id="ARBA00022741"/>
    </source>
</evidence>
<comment type="catalytic activity">
    <reaction evidence="8 10">
        <text>D-xylulose + ATP = D-xylulose 5-phosphate + ADP + H(+)</text>
        <dbReference type="Rhea" id="RHEA:10964"/>
        <dbReference type="ChEBI" id="CHEBI:15378"/>
        <dbReference type="ChEBI" id="CHEBI:17140"/>
        <dbReference type="ChEBI" id="CHEBI:30616"/>
        <dbReference type="ChEBI" id="CHEBI:57737"/>
        <dbReference type="ChEBI" id="CHEBI:456216"/>
        <dbReference type="EC" id="2.7.1.17"/>
    </reaction>
</comment>
<dbReference type="Pfam" id="PF00370">
    <property type="entry name" value="FGGY_N"/>
    <property type="match status" value="1"/>
</dbReference>
<dbReference type="GO" id="GO:0004856">
    <property type="term" value="F:D-xylulokinase activity"/>
    <property type="evidence" value="ECO:0007669"/>
    <property type="project" value="UniProtKB-UniRule"/>
</dbReference>
<comment type="caution">
    <text evidence="13">The sequence shown here is derived from an EMBL/GenBank/DDBJ whole genome shotgun (WGS) entry which is preliminary data.</text>
</comment>
<dbReference type="RefSeq" id="WP_129257784.1">
    <property type="nucleotide sequence ID" value="NZ_SDKC01000001.1"/>
</dbReference>
<dbReference type="EMBL" id="SDKC01000001">
    <property type="protein sequence ID" value="RXS75297.1"/>
    <property type="molecule type" value="Genomic_DNA"/>
</dbReference>
<name>A0A4Q1RHY8_9FIRM</name>
<dbReference type="InterPro" id="IPR000577">
    <property type="entry name" value="Carb_kinase_FGGY"/>
</dbReference>
<proteinExistence type="inferred from homology"/>
<feature type="active site" description="Proton acceptor" evidence="8">
    <location>
        <position position="238"/>
    </location>
</feature>
<evidence type="ECO:0000256" key="5">
    <source>
        <dbReference type="ARBA" id="ARBA00022777"/>
    </source>
</evidence>
<dbReference type="PANTHER" id="PTHR43095">
    <property type="entry name" value="SUGAR KINASE"/>
    <property type="match status" value="1"/>
</dbReference>
<protein>
    <recommendedName>
        <fullName evidence="8 10">Xylulose kinase</fullName>
        <shortName evidence="8 10">Xylulokinase</shortName>
        <ecNumber evidence="8 10">2.7.1.17</ecNumber>
    </recommendedName>
</protein>
<evidence type="ECO:0000256" key="3">
    <source>
        <dbReference type="ARBA" id="ARBA00022679"/>
    </source>
</evidence>
<comment type="similarity">
    <text evidence="1 8 9">Belongs to the FGGY kinase family.</text>
</comment>
<keyword evidence="14" id="KW-1185">Reference proteome</keyword>
<evidence type="ECO:0000256" key="7">
    <source>
        <dbReference type="ARBA" id="ARBA00023277"/>
    </source>
</evidence>
<feature type="site" description="Important for activity" evidence="8">
    <location>
        <position position="8"/>
    </location>
</feature>
<dbReference type="OrthoDB" id="9805576at2"/>
<dbReference type="InterPro" id="IPR018484">
    <property type="entry name" value="FGGY_N"/>
</dbReference>
<dbReference type="HAMAP" id="MF_02220">
    <property type="entry name" value="XylB"/>
    <property type="match status" value="1"/>
</dbReference>
<dbReference type="PROSITE" id="PS00933">
    <property type="entry name" value="FGGY_KINASES_1"/>
    <property type="match status" value="1"/>
</dbReference>
<dbReference type="CDD" id="cd07808">
    <property type="entry name" value="ASKHA_NBD_FGGY_EcXK-like"/>
    <property type="match status" value="1"/>
</dbReference>
<gene>
    <name evidence="8 10 13" type="primary">xylB</name>
    <name evidence="13" type="ORF">ETP43_08745</name>
</gene>
<keyword evidence="6 8" id="KW-0067">ATP-binding</keyword>
<keyword evidence="4 8" id="KW-0547">Nucleotide-binding</keyword>
<accession>A0A4Q1RHY8</accession>